<dbReference type="AlphaFoldDB" id="A0A4R9C2H0"/>
<dbReference type="Pfam" id="PF07972">
    <property type="entry name" value="Flavodoxin_NdrI"/>
    <property type="match status" value="1"/>
</dbReference>
<sequence>MYIIVDSITGNSIKFAIKTGYTYMKVKDRKNIKEGDKFLLITRCQNFGEIPMNTQLLLDKYHDQCIGVAVSGNRNWGKHFGISGDLIEKQYNIKCILKFEGTGYPHEVEIVKKFIEQYEREHND</sequence>
<dbReference type="InterPro" id="IPR004465">
    <property type="entry name" value="RNR_NrdI"/>
</dbReference>
<dbReference type="GeneID" id="97031310"/>
<accession>A0A4R9C2H0</accession>
<gene>
    <name evidence="1" type="primary">nrdI</name>
    <name evidence="1" type="ORF">EQF91_07650</name>
</gene>
<dbReference type="Gene3D" id="3.40.50.360">
    <property type="match status" value="1"/>
</dbReference>
<dbReference type="PANTHER" id="PTHR37297">
    <property type="entry name" value="PROTEIN NRDI"/>
    <property type="match status" value="1"/>
</dbReference>
<name>A0A4R9C2H0_9FIRM</name>
<dbReference type="SUPFAM" id="SSF52218">
    <property type="entry name" value="Flavoproteins"/>
    <property type="match status" value="1"/>
</dbReference>
<dbReference type="GO" id="GO:0010181">
    <property type="term" value="F:FMN binding"/>
    <property type="evidence" value="ECO:0007669"/>
    <property type="project" value="InterPro"/>
</dbReference>
<protein>
    <submittedName>
        <fullName evidence="1">Class Ib ribonucleoside-diphosphate reductase assembly flavoprotein NrdI</fullName>
    </submittedName>
</protein>
<dbReference type="OrthoDB" id="350535at2"/>
<evidence type="ECO:0000313" key="1">
    <source>
        <dbReference type="EMBL" id="TFF64515.1"/>
    </source>
</evidence>
<organism evidence="1 2">
    <name type="scientific">Helcococcus ovis</name>
    <dbReference type="NCBI Taxonomy" id="72026"/>
    <lineage>
        <taxon>Bacteria</taxon>
        <taxon>Bacillati</taxon>
        <taxon>Bacillota</taxon>
        <taxon>Tissierellia</taxon>
        <taxon>Tissierellales</taxon>
        <taxon>Peptoniphilaceae</taxon>
        <taxon>Helcococcus</taxon>
    </lineage>
</organism>
<comment type="caution">
    <text evidence="1">The sequence shown here is derived from an EMBL/GenBank/DDBJ whole genome shotgun (WGS) entry which is preliminary data.</text>
</comment>
<dbReference type="RefSeq" id="WP_134711823.1">
    <property type="nucleotide sequence ID" value="NZ_CP119081.1"/>
</dbReference>
<keyword evidence="2" id="KW-1185">Reference proteome</keyword>
<dbReference type="InterPro" id="IPR029039">
    <property type="entry name" value="Flavoprotein-like_sf"/>
</dbReference>
<evidence type="ECO:0000313" key="2">
    <source>
        <dbReference type="Proteomes" id="UP000297454"/>
    </source>
</evidence>
<proteinExistence type="predicted"/>
<dbReference type="EMBL" id="SCFR01000035">
    <property type="protein sequence ID" value="TFF64515.1"/>
    <property type="molecule type" value="Genomic_DNA"/>
</dbReference>
<dbReference type="Proteomes" id="UP000297454">
    <property type="component" value="Unassembled WGS sequence"/>
</dbReference>
<reference evidence="1 2" key="1">
    <citation type="submission" date="2019-01" db="EMBL/GenBank/DDBJ databases">
        <title>Draft Genome Sequences of Helcococcus ovis Strains Isolated from the Uterus and Vagina of Dairy Cows with Metritis.</title>
        <authorList>
            <person name="Cunha F."/>
            <person name="Jeon S.J."/>
            <person name="Kutzer P."/>
            <person name="Galvao K.N."/>
        </authorList>
    </citation>
    <scope>NUCLEOTIDE SEQUENCE [LARGE SCALE GENOMIC DNA]</scope>
    <source>
        <strain evidence="1 2">KG-37</strain>
    </source>
</reference>
<dbReference type="NCBIfam" id="TIGR00333">
    <property type="entry name" value="nrdI"/>
    <property type="match status" value="1"/>
</dbReference>
<dbReference type="PANTHER" id="PTHR37297:SF1">
    <property type="entry name" value="PROTEIN NRDI"/>
    <property type="match status" value="1"/>
</dbReference>